<organism evidence="2 3">
    <name type="scientific">Candidatus Sulfotelmatobacter kueseliae</name>
    <dbReference type="NCBI Taxonomy" id="2042962"/>
    <lineage>
        <taxon>Bacteria</taxon>
        <taxon>Pseudomonadati</taxon>
        <taxon>Acidobacteriota</taxon>
        <taxon>Terriglobia</taxon>
        <taxon>Terriglobales</taxon>
        <taxon>Candidatus Korobacteraceae</taxon>
        <taxon>Candidatus Sulfotelmatobacter</taxon>
    </lineage>
</organism>
<feature type="chain" id="PRO_5015477187" evidence="1">
    <location>
        <begin position="18"/>
        <end position="81"/>
    </location>
</feature>
<proteinExistence type="predicted"/>
<dbReference type="EMBL" id="OMOD01000139">
    <property type="protein sequence ID" value="SPF42387.1"/>
    <property type="molecule type" value="Genomic_DNA"/>
</dbReference>
<evidence type="ECO:0000256" key="1">
    <source>
        <dbReference type="SAM" id="SignalP"/>
    </source>
</evidence>
<protein>
    <submittedName>
        <fullName evidence="2">Uncharacterized protein</fullName>
    </submittedName>
</protein>
<reference evidence="3" key="1">
    <citation type="submission" date="2018-02" db="EMBL/GenBank/DDBJ databases">
        <authorList>
            <person name="Hausmann B."/>
        </authorList>
    </citation>
    <scope>NUCLEOTIDE SEQUENCE [LARGE SCALE GENOMIC DNA]</scope>
    <source>
        <strain evidence="3">Peat soil MAG SbA1</strain>
    </source>
</reference>
<dbReference type="AlphaFoldDB" id="A0A2U3KS43"/>
<accession>A0A2U3KS43</accession>
<evidence type="ECO:0000313" key="2">
    <source>
        <dbReference type="EMBL" id="SPF42387.1"/>
    </source>
</evidence>
<sequence length="81" mass="9281">MKACALFLVILSIASSAQEKKTQPENLSAVFHNERLKVLTLKDSPIIGNDHLRLVSGIWVPETVPRQRKWDRLRPEVKLHI</sequence>
<dbReference type="Proteomes" id="UP000238701">
    <property type="component" value="Unassembled WGS sequence"/>
</dbReference>
<evidence type="ECO:0000313" key="3">
    <source>
        <dbReference type="Proteomes" id="UP000238701"/>
    </source>
</evidence>
<name>A0A2U3KS43_9BACT</name>
<keyword evidence="1" id="KW-0732">Signal</keyword>
<feature type="signal peptide" evidence="1">
    <location>
        <begin position="1"/>
        <end position="17"/>
    </location>
</feature>
<gene>
    <name evidence="2" type="ORF">SBA1_450001</name>
</gene>